<comment type="caution">
    <text evidence="3">The sequence shown here is derived from an EMBL/GenBank/DDBJ whole genome shotgun (WGS) entry which is preliminary data.</text>
</comment>
<dbReference type="AlphaFoldDB" id="A0A8J5RYW7"/>
<dbReference type="Proteomes" id="UP000729402">
    <property type="component" value="Unassembled WGS sequence"/>
</dbReference>
<sequence>MRRRAGGGSVASRPRLPATFLVVLLLLVANEMATFGYGCRALRADGVAGAGAGTPRHGDTVLMRAAPPGPSETEAAVHGESKRVVPQGPNPLHN</sequence>
<feature type="signal peptide" evidence="2">
    <location>
        <begin position="1"/>
        <end position="33"/>
    </location>
</feature>
<accession>A0A8J5RYW7</accession>
<gene>
    <name evidence="3" type="ORF">GUJ93_ZPchr0002g26162</name>
</gene>
<protein>
    <submittedName>
        <fullName evidence="3">Uncharacterized protein</fullName>
    </submittedName>
</protein>
<keyword evidence="4" id="KW-1185">Reference proteome</keyword>
<dbReference type="OrthoDB" id="662527at2759"/>
<reference evidence="3" key="1">
    <citation type="journal article" date="2021" name="bioRxiv">
        <title>Whole Genome Assembly and Annotation of Northern Wild Rice, Zizania palustris L., Supports a Whole Genome Duplication in the Zizania Genus.</title>
        <authorList>
            <person name="Haas M."/>
            <person name="Kono T."/>
            <person name="Macchietto M."/>
            <person name="Millas R."/>
            <person name="McGilp L."/>
            <person name="Shao M."/>
            <person name="Duquette J."/>
            <person name="Hirsch C.N."/>
            <person name="Kimball J."/>
        </authorList>
    </citation>
    <scope>NUCLEOTIDE SEQUENCE</scope>
    <source>
        <tissue evidence="3">Fresh leaf tissue</tissue>
    </source>
</reference>
<evidence type="ECO:0000313" key="4">
    <source>
        <dbReference type="Proteomes" id="UP000729402"/>
    </source>
</evidence>
<proteinExistence type="predicted"/>
<evidence type="ECO:0000256" key="1">
    <source>
        <dbReference type="SAM" id="MobiDB-lite"/>
    </source>
</evidence>
<feature type="region of interest" description="Disordered" evidence="1">
    <location>
        <begin position="48"/>
        <end position="94"/>
    </location>
</feature>
<dbReference type="EMBL" id="JAAALK010000287">
    <property type="protein sequence ID" value="KAG8060103.1"/>
    <property type="molecule type" value="Genomic_DNA"/>
</dbReference>
<reference evidence="3" key="2">
    <citation type="submission" date="2021-02" db="EMBL/GenBank/DDBJ databases">
        <authorList>
            <person name="Kimball J.A."/>
            <person name="Haas M.W."/>
            <person name="Macchietto M."/>
            <person name="Kono T."/>
            <person name="Duquette J."/>
            <person name="Shao M."/>
        </authorList>
    </citation>
    <scope>NUCLEOTIDE SEQUENCE</scope>
    <source>
        <tissue evidence="3">Fresh leaf tissue</tissue>
    </source>
</reference>
<evidence type="ECO:0000313" key="3">
    <source>
        <dbReference type="EMBL" id="KAG8060103.1"/>
    </source>
</evidence>
<organism evidence="3 4">
    <name type="scientific">Zizania palustris</name>
    <name type="common">Northern wild rice</name>
    <dbReference type="NCBI Taxonomy" id="103762"/>
    <lineage>
        <taxon>Eukaryota</taxon>
        <taxon>Viridiplantae</taxon>
        <taxon>Streptophyta</taxon>
        <taxon>Embryophyta</taxon>
        <taxon>Tracheophyta</taxon>
        <taxon>Spermatophyta</taxon>
        <taxon>Magnoliopsida</taxon>
        <taxon>Liliopsida</taxon>
        <taxon>Poales</taxon>
        <taxon>Poaceae</taxon>
        <taxon>BOP clade</taxon>
        <taxon>Oryzoideae</taxon>
        <taxon>Oryzeae</taxon>
        <taxon>Zizaniinae</taxon>
        <taxon>Zizania</taxon>
    </lineage>
</organism>
<name>A0A8J5RYW7_ZIZPA</name>
<feature type="chain" id="PRO_5035250964" evidence="2">
    <location>
        <begin position="34"/>
        <end position="94"/>
    </location>
</feature>
<evidence type="ECO:0000256" key="2">
    <source>
        <dbReference type="SAM" id="SignalP"/>
    </source>
</evidence>
<keyword evidence="2" id="KW-0732">Signal</keyword>